<name>A0ABU4TXV0_9PSEU</name>
<reference evidence="2 3" key="1">
    <citation type="submission" date="2023-11" db="EMBL/GenBank/DDBJ databases">
        <title>Lentzea sokolovensis, sp. nov., Lentzea kristufkii, sp. nov., and Lentzea miocenensis, sp. nov., rare actinobacteria from Sokolov Coal Basin, Miocene lacustrine sediment, Czech Republic.</title>
        <authorList>
            <person name="Lara A."/>
            <person name="Kotroba L."/>
            <person name="Nouioui I."/>
            <person name="Neumann-Schaal M."/>
            <person name="Mast Y."/>
            <person name="Chronakova A."/>
        </authorList>
    </citation>
    <scope>NUCLEOTIDE SEQUENCE [LARGE SCALE GENOMIC DNA]</scope>
    <source>
        <strain evidence="2 3">BCCO 10_0798</strain>
    </source>
</reference>
<keyword evidence="3" id="KW-1185">Reference proteome</keyword>
<dbReference type="Proteomes" id="UP001271792">
    <property type="component" value="Unassembled WGS sequence"/>
</dbReference>
<evidence type="ECO:0000313" key="3">
    <source>
        <dbReference type="Proteomes" id="UP001271792"/>
    </source>
</evidence>
<keyword evidence="1" id="KW-1133">Transmembrane helix</keyword>
<proteinExistence type="predicted"/>
<feature type="transmembrane region" description="Helical" evidence="1">
    <location>
        <begin position="12"/>
        <end position="34"/>
    </location>
</feature>
<gene>
    <name evidence="2" type="ORF">SK571_27490</name>
</gene>
<feature type="transmembrane region" description="Helical" evidence="1">
    <location>
        <begin position="190"/>
        <end position="210"/>
    </location>
</feature>
<evidence type="ECO:0000313" key="2">
    <source>
        <dbReference type="EMBL" id="MDX8053139.1"/>
    </source>
</evidence>
<evidence type="ECO:0000256" key="1">
    <source>
        <dbReference type="SAM" id="Phobius"/>
    </source>
</evidence>
<feature type="transmembrane region" description="Helical" evidence="1">
    <location>
        <begin position="72"/>
        <end position="94"/>
    </location>
</feature>
<organism evidence="2 3">
    <name type="scientific">Lentzea kristufekii</name>
    <dbReference type="NCBI Taxonomy" id="3095430"/>
    <lineage>
        <taxon>Bacteria</taxon>
        <taxon>Bacillati</taxon>
        <taxon>Actinomycetota</taxon>
        <taxon>Actinomycetes</taxon>
        <taxon>Pseudonocardiales</taxon>
        <taxon>Pseudonocardiaceae</taxon>
        <taxon>Lentzea</taxon>
    </lineage>
</organism>
<keyword evidence="1" id="KW-0812">Transmembrane</keyword>
<protein>
    <submittedName>
        <fullName evidence="2">ABC transporter permease subunit</fullName>
    </submittedName>
</protein>
<comment type="caution">
    <text evidence="2">The sequence shown here is derived from an EMBL/GenBank/DDBJ whole genome shotgun (WGS) entry which is preliminary data.</text>
</comment>
<reference evidence="2 3" key="2">
    <citation type="submission" date="2023-11" db="EMBL/GenBank/DDBJ databases">
        <authorList>
            <person name="Lara A.C."/>
            <person name="Chronakova A."/>
        </authorList>
    </citation>
    <scope>NUCLEOTIDE SEQUENCE [LARGE SCALE GENOMIC DNA]</scope>
    <source>
        <strain evidence="2 3">BCCO 10_0798</strain>
    </source>
</reference>
<feature type="transmembrane region" description="Helical" evidence="1">
    <location>
        <begin position="156"/>
        <end position="178"/>
    </location>
</feature>
<feature type="transmembrane region" description="Helical" evidence="1">
    <location>
        <begin position="301"/>
        <end position="319"/>
    </location>
</feature>
<accession>A0ABU4TXV0</accession>
<dbReference type="EMBL" id="JAXAVV010000014">
    <property type="protein sequence ID" value="MDX8053139.1"/>
    <property type="molecule type" value="Genomic_DNA"/>
</dbReference>
<sequence length="323" mass="34479">MTWVVWRQQRPVFVTLVAGLAVVVAAILVLRAAMSADLVSRNLVDCAAKGLESCTGPAATEFQAAWFDKMHIALATVLVAPVLIGVFVGAPLFAREFEQGTHALAFTQSVSRTRWMATKFLVAALPALVVVVVHQLVVHSWLDVAGQLGPLSTGEFYFTVFDSRGVSPVAYTLFSYTLGMFTGALFRRTLVAMTLTLGLFVVVRVVVGGVRESLITPTRVISDDVDGPALAGRGPLVVESGFLDARGNVIADPTPMMNCGSKADAQGVVDTAACYRENGLAQRYADIIPVEQATTLHLLEGSVFVGLAALFVLGSVWAVRRQV</sequence>
<keyword evidence="1" id="KW-0472">Membrane</keyword>
<feature type="transmembrane region" description="Helical" evidence="1">
    <location>
        <begin position="115"/>
        <end position="136"/>
    </location>
</feature>
<dbReference type="RefSeq" id="WP_319986979.1">
    <property type="nucleotide sequence ID" value="NZ_JAXAVV010000014.1"/>
</dbReference>